<comment type="cofactor">
    <cofactor evidence="12">
        <name>Zn(2+)</name>
        <dbReference type="ChEBI" id="CHEBI:29105"/>
    </cofactor>
    <text evidence="12">Binds 1 zinc ion per subunit.</text>
</comment>
<dbReference type="SUPFAM" id="SSF55486">
    <property type="entry name" value="Metalloproteases ('zincins'), catalytic domain"/>
    <property type="match status" value="1"/>
</dbReference>
<keyword evidence="3 13" id="KW-0964">Secreted</keyword>
<protein>
    <recommendedName>
        <fullName evidence="13">Extracellular metalloproteinase</fullName>
        <ecNumber evidence="13">3.4.24.-</ecNumber>
    </recommendedName>
    <alternativeName>
        <fullName evidence="13">Fungalysin</fullName>
    </alternativeName>
</protein>
<keyword evidence="7 13" id="KW-0378">Hydrolase</keyword>
<dbReference type="InterPro" id="IPR011096">
    <property type="entry name" value="FTP_domain"/>
</dbReference>
<dbReference type="RefSeq" id="XP_018265329.1">
    <property type="nucleotide sequence ID" value="XM_018405048.1"/>
</dbReference>
<dbReference type="PANTHER" id="PTHR33478">
    <property type="entry name" value="EXTRACELLULAR METALLOPROTEINASE MEP"/>
    <property type="match status" value="1"/>
</dbReference>
<sequence length="826" mass="91590">MRSAALLAILPLLATTLARPTYDDVPVVRERKTLSFGPVHKHHSYQIIDEPAFAASSLVDGQVDHKAVARRFIEQRFGLEGQAFYIREDSHTDASTGLTRIFAKQLINGLEVSDGDLNLNIDATGRVVSWGNSFHPGQLPNMHDPLEGSSGETERTCKVLQEAYDAHKTHLAELSGEEGAWGLVKSAAQVILGGSYSAKEVDEGAIKKVHKSMRHIKHHQKALCEQPIHEATGILSPVEGLVTLLPRIHASNDNFQGISPMDLFSAPQHNFGPKDAPAEPPTEIISGPALEQSGVISDVPARLMYTQVSEGTPRLVWKYTVEMKDSWYEAYVDVKTGELLRIVDWATDFDFEPYHKAKNDVEVKKGGHQKPLPKPPKSKYDHFSYQVFPWGVNDPTTGNLSVVTKPWDNVASPLGWHKFPTDSNPYLTPIDGTRVHENYTTFKTTIGNNVYAHEDWEGRNNFLKNYRPIANDTVFVYDYGEPDGLKPREYIDMVITQLFYTSNMYHDLLHRLGFDELSGNFQVYNFGKGGKGGDAVITNAQDGSGYNNANFLTPPDGEAPRMRMYIWDTATPYRDGDLEAGIVIHEYSHGLSTRLTGGPANSGCLGWGEAGGMGEGWGDFAATLIRQIEEHKNFKNGSDVYPMGAWAANTAGGIRHFTYSTDKELNPSTYKFLNKGNYWGVHAIGEVWAQTLFVVSQRLVEKHGFGETLFPPEDLTKPNDYYTKTSLESVDAFGKPLPLIPKHGNTLLLQLVIDGMKLQPCRPSFFDARDAIIQADQIRTGSENYCILWDAFAEGGLGTDAELNGNTPWGGGIRVNGFKVPKKCKK</sequence>
<evidence type="ECO:0000256" key="2">
    <source>
        <dbReference type="ARBA" id="ARBA00006006"/>
    </source>
</evidence>
<dbReference type="VEuPathDB" id="FungiDB:I303_01693"/>
<reference evidence="15" key="1">
    <citation type="submission" date="2013-07" db="EMBL/GenBank/DDBJ databases">
        <title>The Genome Sequence of Cryptococcus dejecticola CBS10117.</title>
        <authorList>
            <consortium name="The Broad Institute Genome Sequencing Platform"/>
            <person name="Cuomo C."/>
            <person name="Litvintseva A."/>
            <person name="Chen Y."/>
            <person name="Heitman J."/>
            <person name="Sun S."/>
            <person name="Springer D."/>
            <person name="Dromer F."/>
            <person name="Young S.K."/>
            <person name="Zeng Q."/>
            <person name="Gargeya S."/>
            <person name="Fitzgerald M."/>
            <person name="Abouelleil A."/>
            <person name="Alvarado L."/>
            <person name="Berlin A.M."/>
            <person name="Chapman S.B."/>
            <person name="Dewar J."/>
            <person name="Goldberg J."/>
            <person name="Griggs A."/>
            <person name="Gujja S."/>
            <person name="Hansen M."/>
            <person name="Howarth C."/>
            <person name="Imamovic A."/>
            <person name="Larimer J."/>
            <person name="McCowan C."/>
            <person name="Murphy C."/>
            <person name="Pearson M."/>
            <person name="Priest M."/>
            <person name="Roberts A."/>
            <person name="Saif S."/>
            <person name="Shea T."/>
            <person name="Sykes S."/>
            <person name="Wortman J."/>
            <person name="Nusbaum C."/>
            <person name="Birren B."/>
        </authorList>
    </citation>
    <scope>NUCLEOTIDE SEQUENCE [LARGE SCALE GENOMIC DNA]</scope>
    <source>
        <strain evidence="15">CBS 10117</strain>
    </source>
</reference>
<dbReference type="InterPro" id="IPR001842">
    <property type="entry name" value="Peptidase_M36"/>
</dbReference>
<evidence type="ECO:0000256" key="10">
    <source>
        <dbReference type="ARBA" id="ARBA00023145"/>
    </source>
</evidence>
<dbReference type="PANTHER" id="PTHR33478:SF1">
    <property type="entry name" value="EXTRACELLULAR METALLOPROTEINASE MEP"/>
    <property type="match status" value="1"/>
</dbReference>
<keyword evidence="5 12" id="KW-0479">Metal-binding</keyword>
<dbReference type="EC" id="3.4.24.-" evidence="13"/>
<evidence type="ECO:0000259" key="14">
    <source>
        <dbReference type="Pfam" id="PF07504"/>
    </source>
</evidence>
<dbReference type="AlphaFoldDB" id="A0A1A6ABP5"/>
<keyword evidence="4 13" id="KW-0645">Protease</keyword>
<evidence type="ECO:0000256" key="3">
    <source>
        <dbReference type="ARBA" id="ARBA00022525"/>
    </source>
</evidence>
<comment type="similarity">
    <text evidence="2 13">Belongs to the peptidase M36 family.</text>
</comment>
<dbReference type="Proteomes" id="UP000078595">
    <property type="component" value="Chromosome 2"/>
</dbReference>
<name>A0A1A6ABP5_9TREE</name>
<evidence type="ECO:0000313" key="16">
    <source>
        <dbReference type="EMBL" id="WWC59609.1"/>
    </source>
</evidence>
<evidence type="ECO:0000313" key="15">
    <source>
        <dbReference type="EMBL" id="OBR87487.1"/>
    </source>
</evidence>
<dbReference type="EMBL" id="KI894028">
    <property type="protein sequence ID" value="OBR87487.1"/>
    <property type="molecule type" value="Genomic_DNA"/>
</dbReference>
<feature type="signal peptide" evidence="13">
    <location>
        <begin position="1"/>
        <end position="18"/>
    </location>
</feature>
<dbReference type="Pfam" id="PF07504">
    <property type="entry name" value="FTP"/>
    <property type="match status" value="1"/>
</dbReference>
<keyword evidence="8 12" id="KW-0862">Zinc</keyword>
<dbReference type="InterPro" id="IPR027268">
    <property type="entry name" value="Peptidase_M4/M1_CTD_sf"/>
</dbReference>
<proteinExistence type="inferred from homology"/>
<evidence type="ECO:0000256" key="13">
    <source>
        <dbReference type="RuleBase" id="RU364017"/>
    </source>
</evidence>
<evidence type="ECO:0000256" key="4">
    <source>
        <dbReference type="ARBA" id="ARBA00022670"/>
    </source>
</evidence>
<reference evidence="16" key="2">
    <citation type="submission" date="2013-07" db="EMBL/GenBank/DDBJ databases">
        <authorList>
            <consortium name="The Broad Institute Genome Sequencing Platform"/>
            <person name="Cuomo C."/>
            <person name="Litvintseva A."/>
            <person name="Chen Y."/>
            <person name="Heitman J."/>
            <person name="Sun S."/>
            <person name="Springer D."/>
            <person name="Dromer F."/>
            <person name="Young S.K."/>
            <person name="Zeng Q."/>
            <person name="Gargeya S."/>
            <person name="Fitzgerald M."/>
            <person name="Abouelleil A."/>
            <person name="Alvarado L."/>
            <person name="Berlin A.M."/>
            <person name="Chapman S.B."/>
            <person name="Dewar J."/>
            <person name="Goldberg J."/>
            <person name="Griggs A."/>
            <person name="Gujja S."/>
            <person name="Hansen M."/>
            <person name="Howarth C."/>
            <person name="Imamovic A."/>
            <person name="Larimer J."/>
            <person name="McCowan C."/>
            <person name="Murphy C."/>
            <person name="Pearson M."/>
            <person name="Priest M."/>
            <person name="Roberts A."/>
            <person name="Saif S."/>
            <person name="Shea T."/>
            <person name="Sykes S."/>
            <person name="Wortman J."/>
            <person name="Nusbaum C."/>
            <person name="Birren B."/>
        </authorList>
    </citation>
    <scope>NUCLEOTIDE SEQUENCE</scope>
    <source>
        <strain evidence="16">CBS 10117</strain>
    </source>
</reference>
<evidence type="ECO:0000256" key="8">
    <source>
        <dbReference type="ARBA" id="ARBA00022833"/>
    </source>
</evidence>
<keyword evidence="17" id="KW-1185">Reference proteome</keyword>
<dbReference type="InterPro" id="IPR050371">
    <property type="entry name" value="Fungal_virulence_M36"/>
</dbReference>
<feature type="binding site" evidence="12">
    <location>
        <position position="348"/>
    </location>
    <ligand>
        <name>Zn(2+)</name>
        <dbReference type="ChEBI" id="CHEBI:29105"/>
        <note>catalytic</note>
    </ligand>
</feature>
<evidence type="ECO:0000313" key="17">
    <source>
        <dbReference type="Proteomes" id="UP000078595"/>
    </source>
</evidence>
<evidence type="ECO:0000256" key="9">
    <source>
        <dbReference type="ARBA" id="ARBA00023049"/>
    </source>
</evidence>
<feature type="active site" evidence="11">
    <location>
        <position position="586"/>
    </location>
</feature>
<dbReference type="Gene3D" id="1.10.390.10">
    <property type="entry name" value="Neutral Protease Domain 2"/>
    <property type="match status" value="1"/>
</dbReference>
<keyword evidence="6 13" id="KW-0732">Signal</keyword>
<dbReference type="Pfam" id="PF02128">
    <property type="entry name" value="Peptidase_M36"/>
    <property type="match status" value="1"/>
</dbReference>
<feature type="binding site" evidence="12">
    <location>
        <position position="589"/>
    </location>
    <ligand>
        <name>Zn(2+)</name>
        <dbReference type="ChEBI" id="CHEBI:29105"/>
        <note>catalytic</note>
    </ligand>
</feature>
<organism evidence="15">
    <name type="scientific">Kwoniella dejecticola CBS 10117</name>
    <dbReference type="NCBI Taxonomy" id="1296121"/>
    <lineage>
        <taxon>Eukaryota</taxon>
        <taxon>Fungi</taxon>
        <taxon>Dikarya</taxon>
        <taxon>Basidiomycota</taxon>
        <taxon>Agaricomycotina</taxon>
        <taxon>Tremellomycetes</taxon>
        <taxon>Tremellales</taxon>
        <taxon>Cryptococcaceae</taxon>
        <taxon>Kwoniella</taxon>
    </lineage>
</organism>
<keyword evidence="10 13" id="KW-0865">Zymogen</keyword>
<comment type="subcellular location">
    <subcellularLocation>
        <location evidence="1 13">Secreted</location>
    </subcellularLocation>
</comment>
<dbReference type="GO" id="GO:0004222">
    <property type="term" value="F:metalloendopeptidase activity"/>
    <property type="evidence" value="ECO:0007669"/>
    <property type="project" value="InterPro"/>
</dbReference>
<dbReference type="Gene3D" id="3.10.170.10">
    <property type="match status" value="1"/>
</dbReference>
<evidence type="ECO:0000256" key="7">
    <source>
        <dbReference type="ARBA" id="ARBA00022801"/>
    </source>
</evidence>
<dbReference type="CDD" id="cd09596">
    <property type="entry name" value="M36"/>
    <property type="match status" value="1"/>
</dbReference>
<dbReference type="GO" id="GO:0006508">
    <property type="term" value="P:proteolysis"/>
    <property type="evidence" value="ECO:0007669"/>
    <property type="project" value="UniProtKB-KW"/>
</dbReference>
<dbReference type="GO" id="GO:0008270">
    <property type="term" value="F:zinc ion binding"/>
    <property type="evidence" value="ECO:0007669"/>
    <property type="project" value="InterPro"/>
</dbReference>
<reference evidence="16" key="3">
    <citation type="submission" date="2024-02" db="EMBL/GenBank/DDBJ databases">
        <title>Comparative genomics of Cryptococcus and Kwoniella reveals pathogenesis evolution and contrasting modes of karyotype evolution via chromosome fusion or intercentromeric recombination.</title>
        <authorList>
            <person name="Coelho M.A."/>
            <person name="David-Palma M."/>
            <person name="Shea T."/>
            <person name="Bowers K."/>
            <person name="McGinley-Smith S."/>
            <person name="Mohammad A.W."/>
            <person name="Gnirke A."/>
            <person name="Yurkov A.M."/>
            <person name="Nowrousian M."/>
            <person name="Sun S."/>
            <person name="Cuomo C.A."/>
            <person name="Heitman J."/>
        </authorList>
    </citation>
    <scope>NUCLEOTIDE SEQUENCE</scope>
    <source>
        <strain evidence="16">CBS 10117</strain>
    </source>
</reference>
<evidence type="ECO:0000256" key="1">
    <source>
        <dbReference type="ARBA" id="ARBA00004613"/>
    </source>
</evidence>
<dbReference type="EMBL" id="CP144531">
    <property type="protein sequence ID" value="WWC59609.1"/>
    <property type="molecule type" value="Genomic_DNA"/>
</dbReference>
<dbReference type="OrthoDB" id="3227768at2759"/>
<dbReference type="STRING" id="1296121.A0A1A6ABP5"/>
<dbReference type="GO" id="GO:0005615">
    <property type="term" value="C:extracellular space"/>
    <property type="evidence" value="ECO:0007669"/>
    <property type="project" value="InterPro"/>
</dbReference>
<accession>A0A1A6ABP5</accession>
<feature type="binding site" evidence="12">
    <location>
        <position position="615"/>
    </location>
    <ligand>
        <name>Zn(2+)</name>
        <dbReference type="ChEBI" id="CHEBI:29105"/>
        <note>catalytic</note>
    </ligand>
</feature>
<feature type="domain" description="FTP" evidence="14">
    <location>
        <begin position="88"/>
        <end position="134"/>
    </location>
</feature>
<gene>
    <name evidence="15" type="ORF">I303_01693</name>
    <name evidence="16" type="ORF">I303_102167</name>
</gene>
<dbReference type="GeneID" id="28965392"/>
<evidence type="ECO:0000256" key="12">
    <source>
        <dbReference type="PIRSR" id="PIRSR601842-2"/>
    </source>
</evidence>
<evidence type="ECO:0000256" key="6">
    <source>
        <dbReference type="ARBA" id="ARBA00022729"/>
    </source>
</evidence>
<keyword evidence="9 13" id="KW-0482">Metalloprotease</keyword>
<feature type="chain" id="PRO_5009361991" description="Extracellular metalloproteinase" evidence="13">
    <location>
        <begin position="19"/>
        <end position="826"/>
    </location>
</feature>
<evidence type="ECO:0000256" key="5">
    <source>
        <dbReference type="ARBA" id="ARBA00022723"/>
    </source>
</evidence>
<feature type="binding site" evidence="12">
    <location>
        <position position="585"/>
    </location>
    <ligand>
        <name>Zn(2+)</name>
        <dbReference type="ChEBI" id="CHEBI:29105"/>
        <note>catalytic</note>
    </ligand>
</feature>
<dbReference type="KEGG" id="kdj:28965392"/>
<evidence type="ECO:0000256" key="11">
    <source>
        <dbReference type="PIRSR" id="PIRSR601842-1"/>
    </source>
</evidence>